<reference evidence="2" key="1">
    <citation type="submission" date="2017-06" db="EMBL/GenBank/DDBJ databases">
        <title>Novel phages from South African skin metaviromes.</title>
        <authorList>
            <person name="van Zyl L.J."/>
            <person name="Abrahams Y."/>
            <person name="Stander E.A."/>
            <person name="Kirby B.M."/>
            <person name="Clavaud C."/>
            <person name="Farcet C."/>
            <person name="Breton L."/>
            <person name="Trindade M.I."/>
        </authorList>
    </citation>
    <scope>NUCLEOTIDE SEQUENCE</scope>
</reference>
<organism evidence="2">
    <name type="scientific">uncultured Caudovirales phage</name>
    <dbReference type="NCBI Taxonomy" id="2100421"/>
    <lineage>
        <taxon>Viruses</taxon>
        <taxon>Duplodnaviria</taxon>
        <taxon>Heunggongvirae</taxon>
        <taxon>Uroviricota</taxon>
        <taxon>Caudoviricetes</taxon>
        <taxon>Peduoviridae</taxon>
        <taxon>Maltschvirus</taxon>
        <taxon>Maltschvirus maltsch</taxon>
    </lineage>
</organism>
<dbReference type="Gene3D" id="1.10.10.630">
    <property type="entry name" value="DnaD domain-like"/>
    <property type="match status" value="1"/>
</dbReference>
<sequence>MTGKFQHSIGKDRIVEDSIGEYSLVESRSDNDDDAGQKSFSEIIKDSNIKINERHTQMLMDYIALDHFTIPMIQYAVEKTEDAGSTSFNYLDKILKSWKDKGYTTLEEVKESDRIFEEKKRDQNNRPKDFKSGKYALLGTDISVHEIDPELGF</sequence>
<name>A0A2H4J628_9CAUD</name>
<dbReference type="Pfam" id="PF07261">
    <property type="entry name" value="DnaB_2"/>
    <property type="match status" value="1"/>
</dbReference>
<gene>
    <name evidence="2" type="ORF">10S16_16</name>
</gene>
<dbReference type="EMBL" id="MF417852">
    <property type="protein sequence ID" value="ASN67551.1"/>
    <property type="molecule type" value="Genomic_DNA"/>
</dbReference>
<dbReference type="InterPro" id="IPR006343">
    <property type="entry name" value="DnaB/C_C"/>
</dbReference>
<accession>A0A2H4J628</accession>
<evidence type="ECO:0000259" key="1">
    <source>
        <dbReference type="Pfam" id="PF07261"/>
    </source>
</evidence>
<dbReference type="NCBIfam" id="TIGR01446">
    <property type="entry name" value="DnaD_dom"/>
    <property type="match status" value="1"/>
</dbReference>
<dbReference type="SUPFAM" id="SSF158499">
    <property type="entry name" value="DnaD domain-like"/>
    <property type="match status" value="1"/>
</dbReference>
<feature type="domain" description="DnaB/C C-terminal" evidence="1">
    <location>
        <begin position="52"/>
        <end position="112"/>
    </location>
</feature>
<evidence type="ECO:0000313" key="2">
    <source>
        <dbReference type="EMBL" id="ASN67551.1"/>
    </source>
</evidence>
<proteinExistence type="predicted"/>
<protein>
    <submittedName>
        <fullName evidence="2">Putative replication initiation protein</fullName>
    </submittedName>
</protein>
<dbReference type="InterPro" id="IPR034829">
    <property type="entry name" value="DnaD-like_sf"/>
</dbReference>